<evidence type="ECO:0000256" key="2">
    <source>
        <dbReference type="SAM" id="Phobius"/>
    </source>
</evidence>
<dbReference type="KEGG" id="chig:CH63R_12473"/>
<protein>
    <submittedName>
        <fullName evidence="3">Uncharacterized protein</fullName>
    </submittedName>
</protein>
<dbReference type="RefSeq" id="XP_018151864.1">
    <property type="nucleotide sequence ID" value="XM_018307447.1"/>
</dbReference>
<dbReference type="Gene3D" id="3.40.50.1110">
    <property type="entry name" value="SGNH hydrolase"/>
    <property type="match status" value="1"/>
</dbReference>
<sequence length="595" mass="65086">MSKELPRHVRRSSSPASYTSGTSSSPRNPLDQCEMNFRTLLGFVSTRVLRGGPRLVIQLILAAFALLILGRFLASPTSSDTLFSSGSRWSWSPFGGSVDDTTSAVGTGKPGGVRVVAFGSPDIATPSTGKGTDGKGWTEMLCEELRCSSHHSFIPSISLPAQAMTSNEHYRHTIAKVTADNEQSKAPGYNYDFLLEQFPLSDTIADLKAQVDGFLAQPQPRDLPRETVWVFTFGTWDVWALASLPRELGQDLVDAAVAALFAQIERVYQASLDAESAAFSDFWAYQDASLIEKLNAVEDEGRGEVDPREVENFRLIVPELLDVSLTPGWHARRPAPPSPHTKAEQMTNAAHLTARWNSEVKGRMDMWMRTADPRAEDGEEKGKFGYVSSGENTNAAAGSRLLRARDERGLKPPAEGEALRVPFPRRVGAQVDGATFVREAIVERQLRDHGLTDHTGRGNRTDGGGGGEEEQQGGSIFFAETWTPCIWARTSETPDVDGAYAACDSPGDYLFHSPFTLGERAVRETARIAAAETRSRLAFVDSSSADEAEAEAQEAAAEKTKRRERRGETRGFQRVMRPNRAMRLVDAACPTLDVC</sequence>
<keyword evidence="4" id="KW-1185">Reference proteome</keyword>
<keyword evidence="2" id="KW-0812">Transmembrane</keyword>
<name>A0A1B7XUB4_COLHI</name>
<feature type="region of interest" description="Disordered" evidence="1">
    <location>
        <begin position="1"/>
        <end position="30"/>
    </location>
</feature>
<evidence type="ECO:0000313" key="4">
    <source>
        <dbReference type="Proteomes" id="UP000092177"/>
    </source>
</evidence>
<keyword evidence="2" id="KW-1133">Transmembrane helix</keyword>
<keyword evidence="2" id="KW-0472">Membrane</keyword>
<feature type="compositionally biased region" description="Low complexity" evidence="1">
    <location>
        <begin position="12"/>
        <end position="26"/>
    </location>
</feature>
<feature type="transmembrane region" description="Helical" evidence="2">
    <location>
        <begin position="55"/>
        <end position="74"/>
    </location>
</feature>
<evidence type="ECO:0000313" key="3">
    <source>
        <dbReference type="EMBL" id="OBR03346.1"/>
    </source>
</evidence>
<proteinExistence type="predicted"/>
<organism evidence="3 4">
    <name type="scientific">Colletotrichum higginsianum (strain IMI 349063)</name>
    <name type="common">Crucifer anthracnose fungus</name>
    <dbReference type="NCBI Taxonomy" id="759273"/>
    <lineage>
        <taxon>Eukaryota</taxon>
        <taxon>Fungi</taxon>
        <taxon>Dikarya</taxon>
        <taxon>Ascomycota</taxon>
        <taxon>Pezizomycotina</taxon>
        <taxon>Sordariomycetes</taxon>
        <taxon>Hypocreomycetidae</taxon>
        <taxon>Glomerellales</taxon>
        <taxon>Glomerellaceae</taxon>
        <taxon>Colletotrichum</taxon>
        <taxon>Colletotrichum destructivum species complex</taxon>
    </lineage>
</organism>
<reference evidence="4" key="1">
    <citation type="journal article" date="2017" name="BMC Genomics">
        <title>Gapless genome assembly of Colletotrichum higginsianum reveals chromosome structure and association of transposable elements with secondary metabolite gene clusters.</title>
        <authorList>
            <person name="Dallery J.-F."/>
            <person name="Lapalu N."/>
            <person name="Zampounis A."/>
            <person name="Pigne S."/>
            <person name="Luyten I."/>
            <person name="Amselem J."/>
            <person name="Wittenberg A.H.J."/>
            <person name="Zhou S."/>
            <person name="de Queiroz M.V."/>
            <person name="Robin G.P."/>
            <person name="Auger A."/>
            <person name="Hainaut M."/>
            <person name="Henrissat B."/>
            <person name="Kim K.-T."/>
            <person name="Lee Y.-H."/>
            <person name="Lespinet O."/>
            <person name="Schwartz D.C."/>
            <person name="Thon M.R."/>
            <person name="O'Connell R.J."/>
        </authorList>
    </citation>
    <scope>NUCLEOTIDE SEQUENCE [LARGE SCALE GENOMIC DNA]</scope>
    <source>
        <strain evidence="4">IMI 349063</strain>
    </source>
</reference>
<comment type="caution">
    <text evidence="3">The sequence shown here is derived from an EMBL/GenBank/DDBJ whole genome shotgun (WGS) entry which is preliminary data.</text>
</comment>
<dbReference type="GeneID" id="28871554"/>
<dbReference type="Proteomes" id="UP000092177">
    <property type="component" value="Chromosome 9"/>
</dbReference>
<accession>A0A1B7XUB4</accession>
<feature type="region of interest" description="Disordered" evidence="1">
    <location>
        <begin position="447"/>
        <end position="472"/>
    </location>
</feature>
<feature type="region of interest" description="Disordered" evidence="1">
    <location>
        <begin position="542"/>
        <end position="571"/>
    </location>
</feature>
<evidence type="ECO:0000256" key="1">
    <source>
        <dbReference type="SAM" id="MobiDB-lite"/>
    </source>
</evidence>
<feature type="compositionally biased region" description="Basic and acidic residues" evidence="1">
    <location>
        <begin position="556"/>
        <end position="571"/>
    </location>
</feature>
<dbReference type="VEuPathDB" id="FungiDB:CH63R_12473"/>
<dbReference type="InterPro" id="IPR036514">
    <property type="entry name" value="SGNH_hydro_sf"/>
</dbReference>
<dbReference type="AlphaFoldDB" id="A0A1B7XUB4"/>
<feature type="compositionally biased region" description="Basic and acidic residues" evidence="1">
    <location>
        <begin position="447"/>
        <end position="460"/>
    </location>
</feature>
<dbReference type="EMBL" id="LTAN01000009">
    <property type="protein sequence ID" value="OBR03346.1"/>
    <property type="molecule type" value="Genomic_DNA"/>
</dbReference>
<gene>
    <name evidence="3" type="ORF">CH63R_12473</name>
</gene>
<dbReference type="OrthoDB" id="5278722at2759"/>